<dbReference type="EMBL" id="JAYMYS010000001">
    <property type="protein sequence ID" value="KAK7411250.1"/>
    <property type="molecule type" value="Genomic_DNA"/>
</dbReference>
<organism evidence="2 3">
    <name type="scientific">Psophocarpus tetragonolobus</name>
    <name type="common">Winged bean</name>
    <name type="synonym">Dolichos tetragonolobus</name>
    <dbReference type="NCBI Taxonomy" id="3891"/>
    <lineage>
        <taxon>Eukaryota</taxon>
        <taxon>Viridiplantae</taxon>
        <taxon>Streptophyta</taxon>
        <taxon>Embryophyta</taxon>
        <taxon>Tracheophyta</taxon>
        <taxon>Spermatophyta</taxon>
        <taxon>Magnoliopsida</taxon>
        <taxon>eudicotyledons</taxon>
        <taxon>Gunneridae</taxon>
        <taxon>Pentapetalae</taxon>
        <taxon>rosids</taxon>
        <taxon>fabids</taxon>
        <taxon>Fabales</taxon>
        <taxon>Fabaceae</taxon>
        <taxon>Papilionoideae</taxon>
        <taxon>50 kb inversion clade</taxon>
        <taxon>NPAAA clade</taxon>
        <taxon>indigoferoid/millettioid clade</taxon>
        <taxon>Phaseoleae</taxon>
        <taxon>Psophocarpus</taxon>
    </lineage>
</organism>
<evidence type="ECO:0000313" key="2">
    <source>
        <dbReference type="EMBL" id="KAK7411250.1"/>
    </source>
</evidence>
<dbReference type="Proteomes" id="UP001386955">
    <property type="component" value="Unassembled WGS sequence"/>
</dbReference>
<comment type="caution">
    <text evidence="2">The sequence shown here is derived from an EMBL/GenBank/DDBJ whole genome shotgun (WGS) entry which is preliminary data.</text>
</comment>
<feature type="region of interest" description="Disordered" evidence="1">
    <location>
        <begin position="29"/>
        <end position="70"/>
    </location>
</feature>
<proteinExistence type="predicted"/>
<evidence type="ECO:0000256" key="1">
    <source>
        <dbReference type="SAM" id="MobiDB-lite"/>
    </source>
</evidence>
<gene>
    <name evidence="2" type="ORF">VNO78_02683</name>
</gene>
<protein>
    <submittedName>
        <fullName evidence="2">Uncharacterized protein</fullName>
    </submittedName>
</protein>
<name>A0AAN9T0R0_PSOTE</name>
<sequence>MRHRKTERQLSEKKLKKKGLEELERVLAELGDTQREPNGHDDSHETLEPLKQHDPACKPRTRGEVNREYR</sequence>
<accession>A0AAN9T0R0</accession>
<evidence type="ECO:0000313" key="3">
    <source>
        <dbReference type="Proteomes" id="UP001386955"/>
    </source>
</evidence>
<keyword evidence="3" id="KW-1185">Reference proteome</keyword>
<dbReference type="AlphaFoldDB" id="A0AAN9T0R0"/>
<reference evidence="2 3" key="1">
    <citation type="submission" date="2024-01" db="EMBL/GenBank/DDBJ databases">
        <title>The genomes of 5 underutilized Papilionoideae crops provide insights into root nodulation and disease resistanc.</title>
        <authorList>
            <person name="Jiang F."/>
        </authorList>
    </citation>
    <scope>NUCLEOTIDE SEQUENCE [LARGE SCALE GENOMIC DNA]</scope>
    <source>
        <strain evidence="2">DUOXIRENSHENG_FW03</strain>
        <tissue evidence="2">Leaves</tissue>
    </source>
</reference>